<reference evidence="3" key="1">
    <citation type="submission" date="2016-10" db="EMBL/GenBank/DDBJ databases">
        <authorList>
            <person name="Varghese N."/>
            <person name="Submissions S."/>
        </authorList>
    </citation>
    <scope>NUCLEOTIDE SEQUENCE [LARGE SCALE GENOMIC DNA]</scope>
    <source>
        <strain evidence="3">DSM 217</strain>
    </source>
</reference>
<keyword evidence="3" id="KW-1185">Reference proteome</keyword>
<sequence>MLQQLAEYADAHLTASEPGFKSREVLWSAELAADGRFLNILPLGDGKRGRDLNRCPDMHGMNAGGRAHFLVESCQYVTLLIKGDEAPDDKTGKRHAYYVDLLRQAADTVTALSSLADLMADSERVAEVRAALREHKAKPTDWMTWRIGGQDPRDDLEVQRWWRDWRQADLGGTTPELQLDLGDKLAPEGTMLCLLSGNTVRPLATHPKITGLSSVGGIAMGDVMVGFDKPSFASYGLSQSNNAAIGEQAAQRYADGLNDLIHKHSRKLANTLVVHWYQKTIGPDEDLIALLMGMENKEQAEAAALAAVRRLLDAIRSGERADLGNNHYYALTLAGAAGRVMIRDWMEGRFEDLAEQISAWFSDLAIVARDGRAIAHDPKFLAVCGALVRDLKDLPAPTAATLWRVAVQGLPIPRSVMAQALGRFRTEVIDKDQPPINHARMGLIRAYFVRLTTGGDPTMTPYLNVDHPAPAYHCGRLLAVFANLQRAALGDVGAGVVQRFYSAASQTPGLVLGRLSANARNHLGKLEVKLAWWYESQLAEIMGRLGDGAPRILDLEGQGLFALGYYQQLAALRPGKKDTTTDAPNETSRDSAQGDDQ</sequence>
<evidence type="ECO:0000256" key="1">
    <source>
        <dbReference type="SAM" id="MobiDB-lite"/>
    </source>
</evidence>
<dbReference type="Pfam" id="PF09709">
    <property type="entry name" value="Cas_Csd1"/>
    <property type="match status" value="1"/>
</dbReference>
<dbReference type="InterPro" id="IPR010144">
    <property type="entry name" value="CRISPR-assoc_prot_Csd1-typ"/>
</dbReference>
<dbReference type="RefSeq" id="WP_093032550.1">
    <property type="nucleotide sequence ID" value="NZ_FNNZ01000011.1"/>
</dbReference>
<dbReference type="NCBIfam" id="TIGR01863">
    <property type="entry name" value="cas_Csd1"/>
    <property type="match status" value="1"/>
</dbReference>
<protein>
    <submittedName>
        <fullName evidence="2">CRISPR-associated protein, Csd1 family</fullName>
    </submittedName>
</protein>
<dbReference type="AlphaFoldDB" id="A0A1H2XPI9"/>
<evidence type="ECO:0000313" key="2">
    <source>
        <dbReference type="EMBL" id="SDW94740.1"/>
    </source>
</evidence>
<accession>A0A1H2XPI9</accession>
<dbReference type="STRING" id="1058.SAMN05421783_11163"/>
<dbReference type="Proteomes" id="UP000198816">
    <property type="component" value="Unassembled WGS sequence"/>
</dbReference>
<feature type="region of interest" description="Disordered" evidence="1">
    <location>
        <begin position="574"/>
        <end position="597"/>
    </location>
</feature>
<gene>
    <name evidence="2" type="ORF">SAMN05421783_11163</name>
</gene>
<organism evidence="2 3">
    <name type="scientific">Thiocapsa roseopersicina</name>
    <dbReference type="NCBI Taxonomy" id="1058"/>
    <lineage>
        <taxon>Bacteria</taxon>
        <taxon>Pseudomonadati</taxon>
        <taxon>Pseudomonadota</taxon>
        <taxon>Gammaproteobacteria</taxon>
        <taxon>Chromatiales</taxon>
        <taxon>Chromatiaceae</taxon>
        <taxon>Thiocapsa</taxon>
    </lineage>
</organism>
<name>A0A1H2XPI9_THIRO</name>
<evidence type="ECO:0000313" key="3">
    <source>
        <dbReference type="Proteomes" id="UP000198816"/>
    </source>
</evidence>
<dbReference type="OrthoDB" id="9778918at2"/>
<dbReference type="EMBL" id="FNNZ01000011">
    <property type="protein sequence ID" value="SDW94740.1"/>
    <property type="molecule type" value="Genomic_DNA"/>
</dbReference>
<proteinExistence type="predicted"/>